<keyword evidence="1" id="KW-0472">Membrane</keyword>
<keyword evidence="3" id="KW-1185">Reference proteome</keyword>
<accession>A0A916VJT9</accession>
<evidence type="ECO:0000313" key="3">
    <source>
        <dbReference type="Proteomes" id="UP000627715"/>
    </source>
</evidence>
<proteinExistence type="predicted"/>
<dbReference type="AlphaFoldDB" id="A0A916VJT9"/>
<dbReference type="EMBL" id="BMIY01000015">
    <property type="protein sequence ID" value="GFZ83858.1"/>
    <property type="molecule type" value="Genomic_DNA"/>
</dbReference>
<keyword evidence="1" id="KW-0812">Transmembrane</keyword>
<protein>
    <submittedName>
        <fullName evidence="2">Uncharacterized protein</fullName>
    </submittedName>
</protein>
<feature type="transmembrane region" description="Helical" evidence="1">
    <location>
        <begin position="6"/>
        <end position="25"/>
    </location>
</feature>
<organism evidence="2 3">
    <name type="scientific">Pseudohongiella nitratireducens</name>
    <dbReference type="NCBI Taxonomy" id="1768907"/>
    <lineage>
        <taxon>Bacteria</taxon>
        <taxon>Pseudomonadati</taxon>
        <taxon>Pseudomonadota</taxon>
        <taxon>Gammaproteobacteria</taxon>
        <taxon>Pseudomonadales</taxon>
        <taxon>Pseudohongiellaceae</taxon>
        <taxon>Pseudohongiella</taxon>
    </lineage>
</organism>
<reference evidence="2" key="1">
    <citation type="journal article" date="2014" name="Int. J. Syst. Evol. Microbiol.">
        <title>Complete genome sequence of Corynebacterium casei LMG S-19264T (=DSM 44701T), isolated from a smear-ripened cheese.</title>
        <authorList>
            <consortium name="US DOE Joint Genome Institute (JGI-PGF)"/>
            <person name="Walter F."/>
            <person name="Albersmeier A."/>
            <person name="Kalinowski J."/>
            <person name="Ruckert C."/>
        </authorList>
    </citation>
    <scope>NUCLEOTIDE SEQUENCE</scope>
    <source>
        <strain evidence="2">CGMCC 1.15425</strain>
    </source>
</reference>
<dbReference type="RefSeq" id="WP_267889995.1">
    <property type="nucleotide sequence ID" value="NZ_BMIY01000015.1"/>
</dbReference>
<sequence>MEAELFKLLAGAGDVATVAILLMFWRIDKRVSRLEWQAALDNS</sequence>
<keyword evidence="1" id="KW-1133">Transmembrane helix</keyword>
<dbReference type="Proteomes" id="UP000627715">
    <property type="component" value="Unassembled WGS sequence"/>
</dbReference>
<gene>
    <name evidence="2" type="ORF">GCM10011403_29310</name>
</gene>
<comment type="caution">
    <text evidence="2">The sequence shown here is derived from an EMBL/GenBank/DDBJ whole genome shotgun (WGS) entry which is preliminary data.</text>
</comment>
<evidence type="ECO:0000313" key="2">
    <source>
        <dbReference type="EMBL" id="GFZ83858.1"/>
    </source>
</evidence>
<name>A0A916VJT9_9GAMM</name>
<evidence type="ECO:0000256" key="1">
    <source>
        <dbReference type="SAM" id="Phobius"/>
    </source>
</evidence>
<reference evidence="2" key="2">
    <citation type="submission" date="2020-09" db="EMBL/GenBank/DDBJ databases">
        <authorList>
            <person name="Sun Q."/>
            <person name="Zhou Y."/>
        </authorList>
    </citation>
    <scope>NUCLEOTIDE SEQUENCE</scope>
    <source>
        <strain evidence="2">CGMCC 1.15425</strain>
    </source>
</reference>